<gene>
    <name evidence="1" type="ORF">QO010_004453</name>
</gene>
<dbReference type="GO" id="GO:0016787">
    <property type="term" value="F:hydrolase activity"/>
    <property type="evidence" value="ECO:0007669"/>
    <property type="project" value="UniProtKB-KW"/>
</dbReference>
<dbReference type="RefSeq" id="WP_307352793.1">
    <property type="nucleotide sequence ID" value="NZ_JAUSVS010000013.1"/>
</dbReference>
<reference evidence="1 2" key="1">
    <citation type="submission" date="2023-07" db="EMBL/GenBank/DDBJ databases">
        <title>Genomic Encyclopedia of Type Strains, Phase IV (KMG-IV): sequencing the most valuable type-strain genomes for metagenomic binning, comparative biology and taxonomic classification.</title>
        <authorList>
            <person name="Goeker M."/>
        </authorList>
    </citation>
    <scope>NUCLEOTIDE SEQUENCE [LARGE SCALE GENOMIC DNA]</scope>
    <source>
        <strain evidence="1 2">DSM 18695</strain>
    </source>
</reference>
<name>A0ABU0IXD1_9CAUL</name>
<dbReference type="InterPro" id="IPR029033">
    <property type="entry name" value="His_PPase_superfam"/>
</dbReference>
<evidence type="ECO:0000313" key="1">
    <source>
        <dbReference type="EMBL" id="MDQ0466657.1"/>
    </source>
</evidence>
<keyword evidence="2" id="KW-1185">Reference proteome</keyword>
<dbReference type="PANTHER" id="PTHR47623">
    <property type="entry name" value="OS09G0287300 PROTEIN"/>
    <property type="match status" value="1"/>
</dbReference>
<evidence type="ECO:0000313" key="2">
    <source>
        <dbReference type="Proteomes" id="UP001228905"/>
    </source>
</evidence>
<keyword evidence="1" id="KW-0378">Hydrolase</keyword>
<dbReference type="Gene3D" id="3.40.50.1240">
    <property type="entry name" value="Phosphoglycerate mutase-like"/>
    <property type="match status" value="1"/>
</dbReference>
<dbReference type="Pfam" id="PF00300">
    <property type="entry name" value="His_Phos_1"/>
    <property type="match status" value="1"/>
</dbReference>
<dbReference type="CDD" id="cd07067">
    <property type="entry name" value="HP_PGM_like"/>
    <property type="match status" value="1"/>
</dbReference>
<dbReference type="InterPro" id="IPR013078">
    <property type="entry name" value="His_Pase_superF_clade-1"/>
</dbReference>
<proteinExistence type="predicted"/>
<comment type="caution">
    <text evidence="1">The sequence shown here is derived from an EMBL/GenBank/DDBJ whole genome shotgun (WGS) entry which is preliminary data.</text>
</comment>
<organism evidence="1 2">
    <name type="scientific">Caulobacter ginsengisoli</name>
    <dbReference type="NCBI Taxonomy" id="400775"/>
    <lineage>
        <taxon>Bacteria</taxon>
        <taxon>Pseudomonadati</taxon>
        <taxon>Pseudomonadota</taxon>
        <taxon>Alphaproteobacteria</taxon>
        <taxon>Caulobacterales</taxon>
        <taxon>Caulobacteraceae</taxon>
        <taxon>Caulobacter</taxon>
    </lineage>
</organism>
<protein>
    <submittedName>
        <fullName evidence="1">Phosphohistidine phosphatase</fullName>
        <ecNumber evidence="1">3.1.3.-</ecNumber>
    </submittedName>
</protein>
<dbReference type="EMBL" id="JAUSVS010000013">
    <property type="protein sequence ID" value="MDQ0466657.1"/>
    <property type="molecule type" value="Genomic_DNA"/>
</dbReference>
<sequence length="167" mass="17188">MQRLILMRHGKAERSAPGGDAARALTERGRSDAALMAALLVKEDLIPDLALVSPALRTRQTWEAAAPAFPKARAEVLDALYHAPAATIFAVAEASGADTVMAVGHNPGLHSLMVALLREGGCGQALIGRAESGFPTASVAAFTFDAAGRPSYDGLFLAKDHGGGGGE</sequence>
<accession>A0ABU0IXD1</accession>
<dbReference type="PANTHER" id="PTHR47623:SF1">
    <property type="entry name" value="OS09G0287300 PROTEIN"/>
    <property type="match status" value="1"/>
</dbReference>
<dbReference type="SUPFAM" id="SSF53254">
    <property type="entry name" value="Phosphoglycerate mutase-like"/>
    <property type="match status" value="1"/>
</dbReference>
<dbReference type="SMART" id="SM00855">
    <property type="entry name" value="PGAM"/>
    <property type="match status" value="1"/>
</dbReference>
<dbReference type="Proteomes" id="UP001228905">
    <property type="component" value="Unassembled WGS sequence"/>
</dbReference>
<dbReference type="EC" id="3.1.3.-" evidence="1"/>